<evidence type="ECO:0000313" key="1">
    <source>
        <dbReference type="EMBL" id="CAD7643066.1"/>
    </source>
</evidence>
<dbReference type="OrthoDB" id="6523186at2759"/>
<name>A0A7R9LM61_9ACAR</name>
<reference evidence="1" key="1">
    <citation type="submission" date="2020-11" db="EMBL/GenBank/DDBJ databases">
        <authorList>
            <person name="Tran Van P."/>
        </authorList>
    </citation>
    <scope>NUCLEOTIDE SEQUENCE</scope>
</reference>
<keyword evidence="2" id="KW-1185">Reference proteome</keyword>
<dbReference type="AlphaFoldDB" id="A0A7R9LM61"/>
<dbReference type="Proteomes" id="UP000759131">
    <property type="component" value="Unassembled WGS sequence"/>
</dbReference>
<organism evidence="1">
    <name type="scientific">Medioppia subpectinata</name>
    <dbReference type="NCBI Taxonomy" id="1979941"/>
    <lineage>
        <taxon>Eukaryota</taxon>
        <taxon>Metazoa</taxon>
        <taxon>Ecdysozoa</taxon>
        <taxon>Arthropoda</taxon>
        <taxon>Chelicerata</taxon>
        <taxon>Arachnida</taxon>
        <taxon>Acari</taxon>
        <taxon>Acariformes</taxon>
        <taxon>Sarcoptiformes</taxon>
        <taxon>Oribatida</taxon>
        <taxon>Brachypylina</taxon>
        <taxon>Oppioidea</taxon>
        <taxon>Oppiidae</taxon>
        <taxon>Medioppia</taxon>
    </lineage>
</organism>
<proteinExistence type="predicted"/>
<accession>A0A7R9LM61</accession>
<protein>
    <submittedName>
        <fullName evidence="1">Uncharacterized protein</fullName>
    </submittedName>
</protein>
<gene>
    <name evidence="1" type="ORF">OSB1V03_LOCUS19422</name>
</gene>
<dbReference type="EMBL" id="CAJPIZ010028458">
    <property type="protein sequence ID" value="CAG2119474.1"/>
    <property type="molecule type" value="Genomic_DNA"/>
</dbReference>
<evidence type="ECO:0000313" key="2">
    <source>
        <dbReference type="Proteomes" id="UP000759131"/>
    </source>
</evidence>
<sequence>MATNLTAATMGQCLKDTTIRGIKDFLSLFYIMSSYETTYDNAIDVPDYEVNLTFVIGLLVLLEQVIRYFQH</sequence>
<dbReference type="EMBL" id="OC883033">
    <property type="protein sequence ID" value="CAD7643066.1"/>
    <property type="molecule type" value="Genomic_DNA"/>
</dbReference>